<feature type="domain" description="ABC3 transporter permease C-terminal" evidence="9">
    <location>
        <begin position="145"/>
        <end position="264"/>
    </location>
</feature>
<evidence type="ECO:0000256" key="1">
    <source>
        <dbReference type="ARBA" id="ARBA00004651"/>
    </source>
</evidence>
<feature type="transmembrane region" description="Helical" evidence="8">
    <location>
        <begin position="365"/>
        <end position="385"/>
    </location>
</feature>
<feature type="region of interest" description="Disordered" evidence="7">
    <location>
        <begin position="1"/>
        <end position="42"/>
    </location>
</feature>
<feature type="transmembrane region" description="Helical" evidence="8">
    <location>
        <begin position="314"/>
        <end position="344"/>
    </location>
</feature>
<evidence type="ECO:0000313" key="11">
    <source>
        <dbReference type="Proteomes" id="UP000516428"/>
    </source>
</evidence>
<dbReference type="KEGG" id="sxn:IAG42_27955"/>
<evidence type="ECO:0000256" key="8">
    <source>
        <dbReference type="SAM" id="Phobius"/>
    </source>
</evidence>
<feature type="transmembrane region" description="Helical" evidence="8">
    <location>
        <begin position="283"/>
        <end position="302"/>
    </location>
</feature>
<evidence type="ECO:0000256" key="5">
    <source>
        <dbReference type="ARBA" id="ARBA00022989"/>
    </source>
</evidence>
<evidence type="ECO:0000256" key="3">
    <source>
        <dbReference type="ARBA" id="ARBA00022475"/>
    </source>
</evidence>
<accession>A0A7H1BE91</accession>
<dbReference type="GO" id="GO:0044874">
    <property type="term" value="P:lipoprotein localization to outer membrane"/>
    <property type="evidence" value="ECO:0007669"/>
    <property type="project" value="TreeGrafter"/>
</dbReference>
<keyword evidence="6 8" id="KW-0472">Membrane</keyword>
<keyword evidence="3" id="KW-1003">Cell membrane</keyword>
<protein>
    <submittedName>
        <fullName evidence="10">FtsX-like permease family protein</fullName>
    </submittedName>
</protein>
<feature type="transmembrane region" description="Helical" evidence="8">
    <location>
        <begin position="188"/>
        <end position="217"/>
    </location>
</feature>
<dbReference type="Proteomes" id="UP000516428">
    <property type="component" value="Chromosome"/>
</dbReference>
<dbReference type="PANTHER" id="PTHR30489">
    <property type="entry name" value="LIPOPROTEIN-RELEASING SYSTEM TRANSMEMBRANE PROTEIN LOLE"/>
    <property type="match status" value="1"/>
</dbReference>
<keyword evidence="11" id="KW-1185">Reference proteome</keyword>
<feature type="transmembrane region" description="Helical" evidence="8">
    <location>
        <begin position="410"/>
        <end position="429"/>
    </location>
</feature>
<comment type="subcellular location">
    <subcellularLocation>
        <location evidence="1">Cell membrane</location>
        <topology evidence="1">Multi-pass membrane protein</topology>
    </subcellularLocation>
</comment>
<feature type="transmembrane region" description="Helical" evidence="8">
    <location>
        <begin position="95"/>
        <end position="121"/>
    </location>
</feature>
<dbReference type="GO" id="GO:0098797">
    <property type="term" value="C:plasma membrane protein complex"/>
    <property type="evidence" value="ECO:0007669"/>
    <property type="project" value="TreeGrafter"/>
</dbReference>
<comment type="similarity">
    <text evidence="2">Belongs to the ABC-4 integral membrane protein family. LolC/E subfamily.</text>
</comment>
<dbReference type="InterPro" id="IPR003838">
    <property type="entry name" value="ABC3_permease_C"/>
</dbReference>
<sequence>MTPSDRIRISSNTDTTLRGRGPPVRRALAHRPEPAGGAGALSPVRVPVRGAGAVGLSPVPSLGAAPWRRPGPRAHAGPVIGTRLARAALRAHRPAFVGTAVAALFAAAVVSSSTTVLTATSASGVSAADRRILTANGVGDIAAVLLIGSVYMSIFVVAATMGTAVTQQHRELALVRAIGARPGQVRRAVVLQALAAAVPAASAGCALGGGLLAPFWFHGMVDHGLIPASVPYRFSWLALPVCLAVAVVTSTLAAFLCSLRFSRLRPARALSEAATGRPGLGPLRAPLGVLAIAGAAVLSVLLSKQAPQDANAGAFLVLILFCVGAGLLGPRLIGPVAWAVSASVGRFGPSARLAVLNVRAQPRRFAAAVVPLVLVVGFGLTKIALRTTAHHVTGSAGSPGEVWLDAMGTGLYACFAAIASANTLAMISLERRRDLALLRVVGSQRRQLHAMAFWEALVVTATALLLGTAIALATLAPILTTTFGSPLPYVPWAVAAAIALATVALTATSTGVPVGVAVRGRAIDAVRG</sequence>
<evidence type="ECO:0000256" key="7">
    <source>
        <dbReference type="SAM" id="MobiDB-lite"/>
    </source>
</evidence>
<evidence type="ECO:0000313" key="10">
    <source>
        <dbReference type="EMBL" id="QNS07046.1"/>
    </source>
</evidence>
<dbReference type="EMBL" id="CP061281">
    <property type="protein sequence ID" value="QNS07046.1"/>
    <property type="molecule type" value="Genomic_DNA"/>
</dbReference>
<evidence type="ECO:0000256" key="4">
    <source>
        <dbReference type="ARBA" id="ARBA00022692"/>
    </source>
</evidence>
<dbReference type="AlphaFoldDB" id="A0A7H1BE91"/>
<proteinExistence type="inferred from homology"/>
<gene>
    <name evidence="10" type="ORF">IAG42_27955</name>
</gene>
<feature type="domain" description="ABC3 transporter permease C-terminal" evidence="9">
    <location>
        <begin position="415"/>
        <end position="510"/>
    </location>
</feature>
<keyword evidence="4 8" id="KW-0812">Transmembrane</keyword>
<evidence type="ECO:0000259" key="9">
    <source>
        <dbReference type="Pfam" id="PF02687"/>
    </source>
</evidence>
<evidence type="ECO:0000256" key="6">
    <source>
        <dbReference type="ARBA" id="ARBA00023136"/>
    </source>
</evidence>
<dbReference type="PANTHER" id="PTHR30489:SF0">
    <property type="entry name" value="LIPOPROTEIN-RELEASING SYSTEM TRANSMEMBRANE PROTEIN LOLE"/>
    <property type="match status" value="1"/>
</dbReference>
<feature type="transmembrane region" description="Helical" evidence="8">
    <location>
        <begin position="141"/>
        <end position="167"/>
    </location>
</feature>
<dbReference type="Pfam" id="PF02687">
    <property type="entry name" value="FtsX"/>
    <property type="match status" value="2"/>
</dbReference>
<feature type="transmembrane region" description="Helical" evidence="8">
    <location>
        <begin position="237"/>
        <end position="262"/>
    </location>
</feature>
<dbReference type="InterPro" id="IPR051447">
    <property type="entry name" value="Lipoprotein-release_system"/>
</dbReference>
<keyword evidence="5 8" id="KW-1133">Transmembrane helix</keyword>
<organism evidence="10 11">
    <name type="scientific">Streptomyces xanthii</name>
    <dbReference type="NCBI Taxonomy" id="2768069"/>
    <lineage>
        <taxon>Bacteria</taxon>
        <taxon>Bacillati</taxon>
        <taxon>Actinomycetota</taxon>
        <taxon>Actinomycetes</taxon>
        <taxon>Kitasatosporales</taxon>
        <taxon>Streptomycetaceae</taxon>
        <taxon>Streptomyces</taxon>
    </lineage>
</organism>
<feature type="transmembrane region" description="Helical" evidence="8">
    <location>
        <begin position="450"/>
        <end position="472"/>
    </location>
</feature>
<reference evidence="10 11" key="1">
    <citation type="submission" date="2020-09" db="EMBL/GenBank/DDBJ databases">
        <title>A novel species.</title>
        <authorList>
            <person name="Gao J."/>
        </authorList>
    </citation>
    <scope>NUCLEOTIDE SEQUENCE [LARGE SCALE GENOMIC DNA]</scope>
    <source>
        <strain evidence="10 11">CRXT-Y-14</strain>
    </source>
</reference>
<evidence type="ECO:0000256" key="2">
    <source>
        <dbReference type="ARBA" id="ARBA00005236"/>
    </source>
</evidence>
<name>A0A7H1BE91_9ACTN</name>
<feature type="transmembrane region" description="Helical" evidence="8">
    <location>
        <begin position="492"/>
        <end position="518"/>
    </location>
</feature>